<dbReference type="RefSeq" id="WP_279249685.1">
    <property type="nucleotide sequence ID" value="NZ_SHNO01000001.1"/>
</dbReference>
<dbReference type="Proteomes" id="UP001143304">
    <property type="component" value="Unassembled WGS sequence"/>
</dbReference>
<keyword evidence="9" id="KW-1185">Reference proteome</keyword>
<dbReference type="PANTHER" id="PTHR43884:SF20">
    <property type="entry name" value="ACYL-COA DEHYDROGENASE FADE28"/>
    <property type="match status" value="1"/>
</dbReference>
<reference evidence="8" key="1">
    <citation type="submission" date="2019-02" db="EMBL/GenBank/DDBJ databases">
        <authorList>
            <person name="Li S.-H."/>
        </authorList>
    </citation>
    <scope>NUCLEOTIDE SEQUENCE</scope>
    <source>
        <strain evidence="8">IMCC11814</strain>
    </source>
</reference>
<comment type="similarity">
    <text evidence="2">Belongs to the acyl-CoA dehydrogenase family.</text>
</comment>
<gene>
    <name evidence="8" type="ORF">EYC82_11510</name>
</gene>
<dbReference type="InterPro" id="IPR037069">
    <property type="entry name" value="AcylCoA_DH/ox_N_sf"/>
</dbReference>
<evidence type="ECO:0000259" key="6">
    <source>
        <dbReference type="Pfam" id="PF00441"/>
    </source>
</evidence>
<dbReference type="SUPFAM" id="SSF47203">
    <property type="entry name" value="Acyl-CoA dehydrogenase C-terminal domain-like"/>
    <property type="match status" value="1"/>
</dbReference>
<dbReference type="CDD" id="cd00567">
    <property type="entry name" value="ACAD"/>
    <property type="match status" value="1"/>
</dbReference>
<evidence type="ECO:0000256" key="4">
    <source>
        <dbReference type="ARBA" id="ARBA00022827"/>
    </source>
</evidence>
<evidence type="ECO:0000313" key="9">
    <source>
        <dbReference type="Proteomes" id="UP001143304"/>
    </source>
</evidence>
<name>A0ABT3T6S7_9GAMM</name>
<dbReference type="EMBL" id="SHNO01000001">
    <property type="protein sequence ID" value="MCX2977983.1"/>
    <property type="molecule type" value="Genomic_DNA"/>
</dbReference>
<evidence type="ECO:0000256" key="2">
    <source>
        <dbReference type="ARBA" id="ARBA00009347"/>
    </source>
</evidence>
<comment type="cofactor">
    <cofactor evidence="1">
        <name>FAD</name>
        <dbReference type="ChEBI" id="CHEBI:57692"/>
    </cofactor>
</comment>
<dbReference type="Gene3D" id="1.10.540.10">
    <property type="entry name" value="Acyl-CoA dehydrogenase/oxidase, N-terminal domain"/>
    <property type="match status" value="1"/>
</dbReference>
<feature type="domain" description="Acyl-CoA dehydrogenase/oxidase C-terminal" evidence="6">
    <location>
        <begin position="213"/>
        <end position="352"/>
    </location>
</feature>
<accession>A0ABT3T6S7</accession>
<feature type="domain" description="Acyl-CoA dehydrogenase/oxidase N-terminal" evidence="7">
    <location>
        <begin position="6"/>
        <end position="117"/>
    </location>
</feature>
<dbReference type="Gene3D" id="1.20.140.10">
    <property type="entry name" value="Butyryl-CoA Dehydrogenase, subunit A, domain 3"/>
    <property type="match status" value="1"/>
</dbReference>
<dbReference type="SUPFAM" id="SSF56645">
    <property type="entry name" value="Acyl-CoA dehydrogenase NM domain-like"/>
    <property type="match status" value="1"/>
</dbReference>
<dbReference type="InterPro" id="IPR009100">
    <property type="entry name" value="AcylCoA_DH/oxidase_NM_dom_sf"/>
</dbReference>
<evidence type="ECO:0000313" key="8">
    <source>
        <dbReference type="EMBL" id="MCX2977983.1"/>
    </source>
</evidence>
<evidence type="ECO:0000256" key="3">
    <source>
        <dbReference type="ARBA" id="ARBA00022630"/>
    </source>
</evidence>
<sequence length="374" mass="39948">MDFGLNEQQRAMQESFAAYLDNVTSVEKLRASLAEGPVHDLEIWQGIVDMGLTGLLVPEAYGGLGLSLLDAVLVQELLGSRVAPVAYAPAAVLATVALVLAGSETQKEQWLPAIVRGNLQVAVGLSDAGGVREGAALTSRQGKLSGRLLLVEGAPDAQLLICSCDEGDIYAIPREAAGLEWVALRTIDDTRCHWEVNLQEVNPELLSAAVGDVASRLLSAGRILHAADTLGAAQSMLDKAVAYAGERQQFGRLIGSFQAVKHLCAEMAAELEPCRALLWYAAHAYDTAPAEHVMIACHTKAHLSETGSFIARTATEVHGGMGFTELLGLHYWFKRIGCNRQLLGGPERLREEAAHAQGWGLPPSRIALQGGGYR</sequence>
<dbReference type="InterPro" id="IPR013786">
    <property type="entry name" value="AcylCoA_DH/ox_N"/>
</dbReference>
<keyword evidence="4" id="KW-0274">FAD</keyword>
<keyword evidence="3" id="KW-0285">Flavoprotein</keyword>
<evidence type="ECO:0000259" key="7">
    <source>
        <dbReference type="Pfam" id="PF02771"/>
    </source>
</evidence>
<proteinExistence type="inferred from homology"/>
<comment type="caution">
    <text evidence="8">The sequence shown here is derived from an EMBL/GenBank/DDBJ whole genome shotgun (WGS) entry which is preliminary data.</text>
</comment>
<dbReference type="Pfam" id="PF00441">
    <property type="entry name" value="Acyl-CoA_dh_1"/>
    <property type="match status" value="1"/>
</dbReference>
<dbReference type="InterPro" id="IPR036250">
    <property type="entry name" value="AcylCo_DH-like_C"/>
</dbReference>
<organism evidence="8 9">
    <name type="scientific">Candidatus Marimicrobium litorale</name>
    <dbReference type="NCBI Taxonomy" id="2518991"/>
    <lineage>
        <taxon>Bacteria</taxon>
        <taxon>Pseudomonadati</taxon>
        <taxon>Pseudomonadota</taxon>
        <taxon>Gammaproteobacteria</taxon>
        <taxon>Cellvibrionales</taxon>
        <taxon>Halieaceae</taxon>
        <taxon>Marimicrobium</taxon>
    </lineage>
</organism>
<dbReference type="PANTHER" id="PTHR43884">
    <property type="entry name" value="ACYL-COA DEHYDROGENASE"/>
    <property type="match status" value="1"/>
</dbReference>
<dbReference type="Pfam" id="PF02771">
    <property type="entry name" value="Acyl-CoA_dh_N"/>
    <property type="match status" value="1"/>
</dbReference>
<evidence type="ECO:0000256" key="1">
    <source>
        <dbReference type="ARBA" id="ARBA00001974"/>
    </source>
</evidence>
<dbReference type="InterPro" id="IPR009075">
    <property type="entry name" value="AcylCo_DH/oxidase_C"/>
</dbReference>
<keyword evidence="5" id="KW-0560">Oxidoreductase</keyword>
<evidence type="ECO:0000256" key="5">
    <source>
        <dbReference type="ARBA" id="ARBA00023002"/>
    </source>
</evidence>
<protein>
    <submittedName>
        <fullName evidence="8">Acyl-CoA dehydrogenase</fullName>
    </submittedName>
</protein>